<keyword evidence="9" id="KW-1185">Reference proteome</keyword>
<comment type="subcellular location">
    <subcellularLocation>
        <location evidence="5">Cytoplasm</location>
    </subcellularLocation>
</comment>
<dbReference type="Pfam" id="PF24986">
    <property type="entry name" value="PRC_RimM"/>
    <property type="match status" value="1"/>
</dbReference>
<dbReference type="RefSeq" id="WP_115363965.1">
    <property type="nucleotide sequence ID" value="NZ_QDKL01000004.1"/>
</dbReference>
<name>A0ABY0ID57_9BACT</name>
<comment type="subunit">
    <text evidence="5">Binds ribosomal protein uS19.</text>
</comment>
<evidence type="ECO:0000313" key="8">
    <source>
        <dbReference type="EMBL" id="RZF20464.1"/>
    </source>
</evidence>
<dbReference type="PANTHER" id="PTHR33692:SF1">
    <property type="entry name" value="RIBOSOME MATURATION FACTOR RIMM"/>
    <property type="match status" value="1"/>
</dbReference>
<proteinExistence type="inferred from homology"/>
<gene>
    <name evidence="5 8" type="primary">rimM</name>
    <name evidence="8" type="ORF">DAY19_14990</name>
</gene>
<comment type="caution">
    <text evidence="8">The sequence shown here is derived from an EMBL/GenBank/DDBJ whole genome shotgun (WGS) entry which is preliminary data.</text>
</comment>
<dbReference type="PANTHER" id="PTHR33692">
    <property type="entry name" value="RIBOSOME MATURATION FACTOR RIMM"/>
    <property type="match status" value="1"/>
</dbReference>
<keyword evidence="2 5" id="KW-0690">Ribosome biogenesis</keyword>
<evidence type="ECO:0000256" key="4">
    <source>
        <dbReference type="ARBA" id="ARBA00023186"/>
    </source>
</evidence>
<comment type="function">
    <text evidence="5">An accessory protein needed during the final step in the assembly of 30S ribosomal subunit, possibly for assembly of the head region. Essential for efficient processing of 16S rRNA. May be needed both before and after RbfA during the maturation of 16S rRNA. It has affinity for free ribosomal 30S subunits but not for 70S ribosomes.</text>
</comment>
<dbReference type="InterPro" id="IPR036976">
    <property type="entry name" value="RimM_N_sf"/>
</dbReference>
<sequence>MENSENLILLGTATRPHGIKGAFVFNLENKDNSVLQKGVTFFAKPLNGSSIAKTGKELTVKSISFGNKVFAYLEGVDNRNVTEEMLPFEIYVDRSTLPETEEDEFYMADIIGLDVFDIEKDQVVGKVVKYFDNGAHIVLNTKINGKHVDIPFVDQFVKLVNLEENRVECLIPRLM</sequence>
<dbReference type="InterPro" id="IPR009000">
    <property type="entry name" value="Transl_B-barrel_sf"/>
</dbReference>
<evidence type="ECO:0000313" key="9">
    <source>
        <dbReference type="Proteomes" id="UP000443582"/>
    </source>
</evidence>
<comment type="similarity">
    <text evidence="5">Belongs to the RimM family.</text>
</comment>
<dbReference type="Proteomes" id="UP000443582">
    <property type="component" value="Unassembled WGS sequence"/>
</dbReference>
<dbReference type="InterPro" id="IPR011961">
    <property type="entry name" value="RimM"/>
</dbReference>
<feature type="domain" description="Ribosome maturation factor RimM PRC barrel" evidence="7">
    <location>
        <begin position="109"/>
        <end position="172"/>
    </location>
</feature>
<dbReference type="InterPro" id="IPR011033">
    <property type="entry name" value="PRC_barrel-like_sf"/>
</dbReference>
<dbReference type="SUPFAM" id="SSF50346">
    <property type="entry name" value="PRC-barrel domain"/>
    <property type="match status" value="1"/>
</dbReference>
<dbReference type="SUPFAM" id="SSF50447">
    <property type="entry name" value="Translation proteins"/>
    <property type="match status" value="1"/>
</dbReference>
<accession>A0ABY0ID57</accession>
<feature type="domain" description="RimM N-terminal" evidence="6">
    <location>
        <begin position="10"/>
        <end position="95"/>
    </location>
</feature>
<dbReference type="HAMAP" id="MF_00014">
    <property type="entry name" value="Ribosome_mat_RimM"/>
    <property type="match status" value="1"/>
</dbReference>
<comment type="domain">
    <text evidence="5">The PRC barrel domain binds ribosomal protein uS19.</text>
</comment>
<evidence type="ECO:0000259" key="6">
    <source>
        <dbReference type="Pfam" id="PF01782"/>
    </source>
</evidence>
<evidence type="ECO:0000256" key="3">
    <source>
        <dbReference type="ARBA" id="ARBA00022552"/>
    </source>
</evidence>
<keyword evidence="4 5" id="KW-0143">Chaperone</keyword>
<evidence type="ECO:0000256" key="2">
    <source>
        <dbReference type="ARBA" id="ARBA00022517"/>
    </source>
</evidence>
<dbReference type="NCBIfam" id="TIGR02273">
    <property type="entry name" value="16S_RimM"/>
    <property type="match status" value="1"/>
</dbReference>
<dbReference type="Gene3D" id="2.40.30.60">
    <property type="entry name" value="RimM"/>
    <property type="match status" value="1"/>
</dbReference>
<dbReference type="EMBL" id="QDKL01000004">
    <property type="protein sequence ID" value="RZF20464.1"/>
    <property type="molecule type" value="Genomic_DNA"/>
</dbReference>
<keyword evidence="1 5" id="KW-0963">Cytoplasm</keyword>
<dbReference type="InterPro" id="IPR056792">
    <property type="entry name" value="PRC_RimM"/>
</dbReference>
<protein>
    <recommendedName>
        <fullName evidence="5">Ribosome maturation factor RimM</fullName>
    </recommendedName>
</protein>
<dbReference type="Pfam" id="PF01782">
    <property type="entry name" value="RimM"/>
    <property type="match status" value="1"/>
</dbReference>
<evidence type="ECO:0000256" key="1">
    <source>
        <dbReference type="ARBA" id="ARBA00022490"/>
    </source>
</evidence>
<reference evidence="9" key="1">
    <citation type="journal article" date="2019" name="Int. J. Syst. Evol. Microbiol.">
        <title>Halobacteriovorax valvorus sp. nov., a novel prokaryotic predator isolated from coastal seawater of China.</title>
        <authorList>
            <person name="Chen M.-X."/>
        </authorList>
    </citation>
    <scope>NUCLEOTIDE SEQUENCE [LARGE SCALE GENOMIC DNA]</scope>
    <source>
        <strain evidence="9">BL9</strain>
    </source>
</reference>
<evidence type="ECO:0000256" key="5">
    <source>
        <dbReference type="HAMAP-Rule" id="MF_00014"/>
    </source>
</evidence>
<dbReference type="InterPro" id="IPR002676">
    <property type="entry name" value="RimM_N"/>
</dbReference>
<evidence type="ECO:0000259" key="7">
    <source>
        <dbReference type="Pfam" id="PF24986"/>
    </source>
</evidence>
<dbReference type="Gene3D" id="2.30.30.240">
    <property type="entry name" value="PRC-barrel domain"/>
    <property type="match status" value="1"/>
</dbReference>
<keyword evidence="3 5" id="KW-0698">rRNA processing</keyword>
<organism evidence="8 9">
    <name type="scientific">Halobacteriovorax vibrionivorans</name>
    <dbReference type="NCBI Taxonomy" id="2152716"/>
    <lineage>
        <taxon>Bacteria</taxon>
        <taxon>Pseudomonadati</taxon>
        <taxon>Bdellovibrionota</taxon>
        <taxon>Bacteriovoracia</taxon>
        <taxon>Bacteriovoracales</taxon>
        <taxon>Halobacteriovoraceae</taxon>
        <taxon>Halobacteriovorax</taxon>
    </lineage>
</organism>